<proteinExistence type="predicted"/>
<dbReference type="EMBL" id="BARW01031990">
    <property type="protein sequence ID" value="GAJ08379.1"/>
    <property type="molecule type" value="Genomic_DNA"/>
</dbReference>
<organism evidence="1">
    <name type="scientific">marine sediment metagenome</name>
    <dbReference type="NCBI Taxonomy" id="412755"/>
    <lineage>
        <taxon>unclassified sequences</taxon>
        <taxon>metagenomes</taxon>
        <taxon>ecological metagenomes</taxon>
    </lineage>
</organism>
<name>X1TSY8_9ZZZZ</name>
<protein>
    <recommendedName>
        <fullName evidence="2">Aminotransferase class I/classII domain-containing protein</fullName>
    </recommendedName>
</protein>
<reference evidence="1" key="1">
    <citation type="journal article" date="2014" name="Front. Microbiol.">
        <title>High frequency of phylogenetically diverse reductive dehalogenase-homologous genes in deep subseafloor sedimentary metagenomes.</title>
        <authorList>
            <person name="Kawai M."/>
            <person name="Futagami T."/>
            <person name="Toyoda A."/>
            <person name="Takaki Y."/>
            <person name="Nishi S."/>
            <person name="Hori S."/>
            <person name="Arai W."/>
            <person name="Tsubouchi T."/>
            <person name="Morono Y."/>
            <person name="Uchiyama I."/>
            <person name="Ito T."/>
            <person name="Fujiyama A."/>
            <person name="Inagaki F."/>
            <person name="Takami H."/>
        </authorList>
    </citation>
    <scope>NUCLEOTIDE SEQUENCE</scope>
    <source>
        <strain evidence="1">Expedition CK06-06</strain>
    </source>
</reference>
<comment type="caution">
    <text evidence="1">The sequence shown here is derived from an EMBL/GenBank/DDBJ whole genome shotgun (WGS) entry which is preliminary data.</text>
</comment>
<dbReference type="Gene3D" id="3.90.1150.100">
    <property type="match status" value="1"/>
</dbReference>
<dbReference type="SUPFAM" id="SSF53383">
    <property type="entry name" value="PLP-dependent transferases"/>
    <property type="match status" value="1"/>
</dbReference>
<evidence type="ECO:0008006" key="2">
    <source>
        <dbReference type="Google" id="ProtNLM"/>
    </source>
</evidence>
<gene>
    <name evidence="1" type="ORF">S12H4_50738</name>
</gene>
<evidence type="ECO:0000313" key="1">
    <source>
        <dbReference type="EMBL" id="GAJ08379.1"/>
    </source>
</evidence>
<dbReference type="InterPro" id="IPR015424">
    <property type="entry name" value="PyrdxlP-dep_Trfase"/>
</dbReference>
<dbReference type="AlphaFoldDB" id="X1TSY8"/>
<sequence length="125" mass="14553">ATNDGNFNFVKSIREYEERAKTIKNIFLRNGFNLVYDKDIDIPLADGFYFTISYPGYSGQDLMEELLYYGISSITLKITGSERTEGLRACVSQIDKNKFGILEDRLKKFHEDHLTMNQYPFDSRQ</sequence>
<accession>X1TSY8</accession>
<feature type="non-terminal residue" evidence="1">
    <location>
        <position position="1"/>
    </location>
</feature>